<sequence>MIEIDRRRSKSTVGDRFWRYRPVAGGPRTGNMADLYVPLISGGIDQNCKPCYDVLAEVTHGEINRGGLGRVPQCRRGGSIDREERDEDARQRIVVLWAWQHLGIAEAGLPWSHRYLAVMEGERWT</sequence>
<organism evidence="1 2">
    <name type="scientific">Ensete ventricosum</name>
    <name type="common">Abyssinian banana</name>
    <name type="synonym">Musa ensete</name>
    <dbReference type="NCBI Taxonomy" id="4639"/>
    <lineage>
        <taxon>Eukaryota</taxon>
        <taxon>Viridiplantae</taxon>
        <taxon>Streptophyta</taxon>
        <taxon>Embryophyta</taxon>
        <taxon>Tracheophyta</taxon>
        <taxon>Spermatophyta</taxon>
        <taxon>Magnoliopsida</taxon>
        <taxon>Liliopsida</taxon>
        <taxon>Zingiberales</taxon>
        <taxon>Musaceae</taxon>
        <taxon>Ensete</taxon>
    </lineage>
</organism>
<dbReference type="Proteomes" id="UP000287651">
    <property type="component" value="Unassembled WGS sequence"/>
</dbReference>
<name>A0A427AL25_ENSVE</name>
<comment type="caution">
    <text evidence="1">The sequence shown here is derived from an EMBL/GenBank/DDBJ whole genome shotgun (WGS) entry which is preliminary data.</text>
</comment>
<proteinExistence type="predicted"/>
<protein>
    <submittedName>
        <fullName evidence="1">Uncharacterized protein</fullName>
    </submittedName>
</protein>
<reference evidence="1 2" key="1">
    <citation type="journal article" date="2014" name="Agronomy (Basel)">
        <title>A Draft Genome Sequence for Ensete ventricosum, the Drought-Tolerant Tree Against Hunger.</title>
        <authorList>
            <person name="Harrison J."/>
            <person name="Moore K.A."/>
            <person name="Paszkiewicz K."/>
            <person name="Jones T."/>
            <person name="Grant M."/>
            <person name="Ambacheew D."/>
            <person name="Muzemil S."/>
            <person name="Studholme D.J."/>
        </authorList>
    </citation>
    <scope>NUCLEOTIDE SEQUENCE [LARGE SCALE GENOMIC DNA]</scope>
</reference>
<gene>
    <name evidence="1" type="ORF">B296_00024084</name>
</gene>
<evidence type="ECO:0000313" key="1">
    <source>
        <dbReference type="EMBL" id="RRT76852.1"/>
    </source>
</evidence>
<dbReference type="EMBL" id="AMZH03002077">
    <property type="protein sequence ID" value="RRT76852.1"/>
    <property type="molecule type" value="Genomic_DNA"/>
</dbReference>
<evidence type="ECO:0000313" key="2">
    <source>
        <dbReference type="Proteomes" id="UP000287651"/>
    </source>
</evidence>
<accession>A0A427AL25</accession>
<dbReference type="AlphaFoldDB" id="A0A427AL25"/>